<comment type="similarity">
    <text evidence="1">Belongs to the methyltransferase superfamily. Type-7 methyltransferase family.</text>
</comment>
<evidence type="ECO:0000256" key="5">
    <source>
        <dbReference type="ARBA" id="ARBA00022842"/>
    </source>
</evidence>
<evidence type="ECO:0008006" key="8">
    <source>
        <dbReference type="Google" id="ProtNLM"/>
    </source>
</evidence>
<dbReference type="InterPro" id="IPR029063">
    <property type="entry name" value="SAM-dependent_MTases_sf"/>
</dbReference>
<dbReference type="AlphaFoldDB" id="A0A5N6NJ49"/>
<sequence>MDVAQVLRMNGGEGDYSYSNNSLLQRKVISMTKPIIEDALTNLYCGMNFPQTLTMADLGCSSGPNTLLVASELVKSIDKIRQKLGSNNEAPEIQMYLNDLPHNDFNTIFHSVPKFQNNLMRMPNSSCSPQFYVCGVPGSFYTRLFLRKSIHFVYSSYSLMWLSQVPDMTSTNKGNIYMSTTSPPNVIKAYYEQFQKDFLMFLKCRAEEMVPGGHMVLTILGRQSDDPCSKECCYVWDLLAASLNDMVSEGLVEEEKLDSFNIPQYTPSPKEVRKEVEKEGSFSINCVEVTEVNWDACTSDGDDQGYNMGKCMRAVAEPLLLSHFGESIIEEVFERYTNHIKISMAKEKTKLVNVTVSMTRKI</sequence>
<keyword evidence="4" id="KW-0479">Metal-binding</keyword>
<evidence type="ECO:0000256" key="1">
    <source>
        <dbReference type="ARBA" id="ARBA00007967"/>
    </source>
</evidence>
<dbReference type="EMBL" id="SZYD01000011">
    <property type="protein sequence ID" value="KAD4888463.1"/>
    <property type="molecule type" value="Genomic_DNA"/>
</dbReference>
<gene>
    <name evidence="6" type="ORF">E3N88_20536</name>
</gene>
<dbReference type="SUPFAM" id="SSF53335">
    <property type="entry name" value="S-adenosyl-L-methionine-dependent methyltransferases"/>
    <property type="match status" value="1"/>
</dbReference>
<dbReference type="InterPro" id="IPR005299">
    <property type="entry name" value="MeTrfase_7"/>
</dbReference>
<keyword evidence="2" id="KW-0489">Methyltransferase</keyword>
<keyword evidence="3" id="KW-0808">Transferase</keyword>
<dbReference type="InterPro" id="IPR042086">
    <property type="entry name" value="MeTrfase_capping"/>
</dbReference>
<keyword evidence="5" id="KW-0460">Magnesium</keyword>
<protein>
    <recommendedName>
        <fullName evidence="8">Salicylic acid carboxyl methyltransferase</fullName>
    </recommendedName>
</protein>
<keyword evidence="7" id="KW-1185">Reference proteome</keyword>
<dbReference type="GO" id="GO:0008168">
    <property type="term" value="F:methyltransferase activity"/>
    <property type="evidence" value="ECO:0007669"/>
    <property type="project" value="UniProtKB-KW"/>
</dbReference>
<comment type="caution">
    <text evidence="6">The sequence shown here is derived from an EMBL/GenBank/DDBJ whole genome shotgun (WGS) entry which is preliminary data.</text>
</comment>
<evidence type="ECO:0000256" key="3">
    <source>
        <dbReference type="ARBA" id="ARBA00022679"/>
    </source>
</evidence>
<dbReference type="GO" id="GO:0032259">
    <property type="term" value="P:methylation"/>
    <property type="evidence" value="ECO:0007669"/>
    <property type="project" value="UniProtKB-KW"/>
</dbReference>
<organism evidence="6 7">
    <name type="scientific">Mikania micrantha</name>
    <name type="common">bitter vine</name>
    <dbReference type="NCBI Taxonomy" id="192012"/>
    <lineage>
        <taxon>Eukaryota</taxon>
        <taxon>Viridiplantae</taxon>
        <taxon>Streptophyta</taxon>
        <taxon>Embryophyta</taxon>
        <taxon>Tracheophyta</taxon>
        <taxon>Spermatophyta</taxon>
        <taxon>Magnoliopsida</taxon>
        <taxon>eudicotyledons</taxon>
        <taxon>Gunneridae</taxon>
        <taxon>Pentapetalae</taxon>
        <taxon>asterids</taxon>
        <taxon>campanulids</taxon>
        <taxon>Asterales</taxon>
        <taxon>Asteraceae</taxon>
        <taxon>Asteroideae</taxon>
        <taxon>Heliantheae alliance</taxon>
        <taxon>Eupatorieae</taxon>
        <taxon>Mikania</taxon>
    </lineage>
</organism>
<reference evidence="6 7" key="1">
    <citation type="submission" date="2019-05" db="EMBL/GenBank/DDBJ databases">
        <title>Mikania micrantha, genome provides insights into the molecular mechanism of rapid growth.</title>
        <authorList>
            <person name="Liu B."/>
        </authorList>
    </citation>
    <scope>NUCLEOTIDE SEQUENCE [LARGE SCALE GENOMIC DNA]</scope>
    <source>
        <strain evidence="6">NLD-2019</strain>
        <tissue evidence="6">Leaf</tissue>
    </source>
</reference>
<evidence type="ECO:0000256" key="2">
    <source>
        <dbReference type="ARBA" id="ARBA00022603"/>
    </source>
</evidence>
<proteinExistence type="inferred from homology"/>
<evidence type="ECO:0000256" key="4">
    <source>
        <dbReference type="ARBA" id="ARBA00022723"/>
    </source>
</evidence>
<dbReference type="PANTHER" id="PTHR31009">
    <property type="entry name" value="S-ADENOSYL-L-METHIONINE:CARBOXYL METHYLTRANSFERASE FAMILY PROTEIN"/>
    <property type="match status" value="1"/>
</dbReference>
<dbReference type="Gene3D" id="1.10.1200.270">
    <property type="entry name" value="Methyltransferase, alpha-helical capping domain"/>
    <property type="match status" value="1"/>
</dbReference>
<dbReference type="Pfam" id="PF03492">
    <property type="entry name" value="Methyltransf_7"/>
    <property type="match status" value="1"/>
</dbReference>
<dbReference type="GO" id="GO:0046872">
    <property type="term" value="F:metal ion binding"/>
    <property type="evidence" value="ECO:0007669"/>
    <property type="project" value="UniProtKB-KW"/>
</dbReference>
<evidence type="ECO:0000313" key="6">
    <source>
        <dbReference type="EMBL" id="KAD4888463.1"/>
    </source>
</evidence>
<accession>A0A5N6NJ49</accession>
<dbReference type="OrthoDB" id="1523883at2759"/>
<dbReference type="Gene3D" id="3.40.50.150">
    <property type="entry name" value="Vaccinia Virus protein VP39"/>
    <property type="match status" value="1"/>
</dbReference>
<evidence type="ECO:0000313" key="7">
    <source>
        <dbReference type="Proteomes" id="UP000326396"/>
    </source>
</evidence>
<dbReference type="Proteomes" id="UP000326396">
    <property type="component" value="Linkage Group LG19"/>
</dbReference>
<name>A0A5N6NJ49_9ASTR</name>